<accession>A0A4P7L8N0</accession>
<keyword evidence="2 5" id="KW-0808">Transferase</keyword>
<dbReference type="PANTHER" id="PTHR12215">
    <property type="entry name" value="PHOSPHOPANTETHEINE TRANSFERASE"/>
    <property type="match status" value="1"/>
</dbReference>
<dbReference type="InterPro" id="IPR050559">
    <property type="entry name" value="P-Pant_transferase_sf"/>
</dbReference>
<dbReference type="Proteomes" id="UP000295294">
    <property type="component" value="Chromosome 1"/>
</dbReference>
<comment type="similarity">
    <text evidence="1">Belongs to the P-Pant transferase superfamily. Gsp/Sfp/HetI/AcpT family.</text>
</comment>
<dbReference type="GO" id="GO:0008897">
    <property type="term" value="F:holo-[acyl-carrier-protein] synthase activity"/>
    <property type="evidence" value="ECO:0007669"/>
    <property type="project" value="InterPro"/>
</dbReference>
<dbReference type="InterPro" id="IPR008278">
    <property type="entry name" value="4-PPantetheinyl_Trfase_dom"/>
</dbReference>
<feature type="domain" description="4'-phosphopantetheinyl transferase N-terminal" evidence="4">
    <location>
        <begin position="47"/>
        <end position="125"/>
    </location>
</feature>
<name>A0A4P7L8N0_9BURK</name>
<dbReference type="OrthoDB" id="9808281at2"/>
<dbReference type="Pfam" id="PF22624">
    <property type="entry name" value="AASDHPPT_N"/>
    <property type="match status" value="1"/>
</dbReference>
<sequence length="263" mass="27587">MPLRRQCLAPRRSAEKPAMRLPDFAAPSHGDIHVWHVAADAPVDPTVLSADEHARAAAFRQAADRNRFTAARAALRTLLGGCLALPPAAVPLAANAFGKPVLATAPENPPLHFNVSHSGARAVIALSRAPVGIDIEAWRAGMAWADWRDSAAVACAPDEMHWLAGLAQRQPEHAMLGFLRLWTAKEACSKALGTGLSASPQAVRVAPPGSAGCVPPLARAGAGVWYLHDAGGGSRYVACLATPLAAVRVVQRQYPPRCASANP</sequence>
<organism evidence="5 6">
    <name type="scientific">Cupriavidus oxalaticus</name>
    <dbReference type="NCBI Taxonomy" id="96344"/>
    <lineage>
        <taxon>Bacteria</taxon>
        <taxon>Pseudomonadati</taxon>
        <taxon>Pseudomonadota</taxon>
        <taxon>Betaproteobacteria</taxon>
        <taxon>Burkholderiales</taxon>
        <taxon>Burkholderiaceae</taxon>
        <taxon>Cupriavidus</taxon>
    </lineage>
</organism>
<dbReference type="Pfam" id="PF01648">
    <property type="entry name" value="ACPS"/>
    <property type="match status" value="1"/>
</dbReference>
<evidence type="ECO:0000259" key="3">
    <source>
        <dbReference type="Pfam" id="PF01648"/>
    </source>
</evidence>
<dbReference type="Gene3D" id="3.90.470.20">
    <property type="entry name" value="4'-phosphopantetheinyl transferase domain"/>
    <property type="match status" value="1"/>
</dbReference>
<gene>
    <name evidence="5" type="ORF">E0W60_02390</name>
</gene>
<dbReference type="GO" id="GO:0005829">
    <property type="term" value="C:cytosol"/>
    <property type="evidence" value="ECO:0007669"/>
    <property type="project" value="TreeGrafter"/>
</dbReference>
<dbReference type="InterPro" id="IPR037143">
    <property type="entry name" value="4-PPantetheinyl_Trfase_dom_sf"/>
</dbReference>
<dbReference type="SUPFAM" id="SSF56214">
    <property type="entry name" value="4'-phosphopantetheinyl transferase"/>
    <property type="match status" value="2"/>
</dbReference>
<evidence type="ECO:0000259" key="4">
    <source>
        <dbReference type="Pfam" id="PF22624"/>
    </source>
</evidence>
<dbReference type="InterPro" id="IPR055066">
    <property type="entry name" value="AASDHPPT_N"/>
</dbReference>
<dbReference type="EMBL" id="CP038634">
    <property type="protein sequence ID" value="QBY50089.1"/>
    <property type="molecule type" value="Genomic_DNA"/>
</dbReference>
<dbReference type="AlphaFoldDB" id="A0A4P7L8N0"/>
<reference evidence="5 6" key="1">
    <citation type="submission" date="2019-03" db="EMBL/GenBank/DDBJ databases">
        <title>Efficiently degradation of phenoxyalkanoic acid herbicides by Cupriavidus oxalaticus strain X32.</title>
        <authorList>
            <person name="Sheng X."/>
        </authorList>
    </citation>
    <scope>NUCLEOTIDE SEQUENCE [LARGE SCALE GENOMIC DNA]</scope>
    <source>
        <strain evidence="5 6">X32</strain>
    </source>
</reference>
<evidence type="ECO:0000256" key="2">
    <source>
        <dbReference type="ARBA" id="ARBA00022679"/>
    </source>
</evidence>
<feature type="domain" description="4'-phosphopantetheinyl transferase" evidence="3">
    <location>
        <begin position="130"/>
        <end position="211"/>
    </location>
</feature>
<dbReference type="GO" id="GO:0000287">
    <property type="term" value="F:magnesium ion binding"/>
    <property type="evidence" value="ECO:0007669"/>
    <property type="project" value="InterPro"/>
</dbReference>
<evidence type="ECO:0000313" key="5">
    <source>
        <dbReference type="EMBL" id="QBY50089.1"/>
    </source>
</evidence>
<dbReference type="PANTHER" id="PTHR12215:SF10">
    <property type="entry name" value="L-AMINOADIPATE-SEMIALDEHYDE DEHYDROGENASE-PHOSPHOPANTETHEINYL TRANSFERASE"/>
    <property type="match status" value="1"/>
</dbReference>
<dbReference type="KEGG" id="cox:E0W60_02390"/>
<evidence type="ECO:0000313" key="6">
    <source>
        <dbReference type="Proteomes" id="UP000295294"/>
    </source>
</evidence>
<proteinExistence type="inferred from homology"/>
<dbReference type="STRING" id="1349762.GCA_001592245_04384"/>
<evidence type="ECO:0000256" key="1">
    <source>
        <dbReference type="ARBA" id="ARBA00010990"/>
    </source>
</evidence>
<protein>
    <submittedName>
        <fullName evidence="5">4'-phosphopantetheinyl transferase superfamily protein</fullName>
    </submittedName>
</protein>
<dbReference type="GO" id="GO:0019878">
    <property type="term" value="P:lysine biosynthetic process via aminoadipic acid"/>
    <property type="evidence" value="ECO:0007669"/>
    <property type="project" value="TreeGrafter"/>
</dbReference>